<dbReference type="InterPro" id="IPR038013">
    <property type="entry name" value="ALG11"/>
</dbReference>
<protein>
    <recommendedName>
        <fullName evidence="5">GDP-Man:Man(3)GlcNAc(2)-PP-Dol alpha-1,2-mannosyltransferase</fullName>
        <ecNumber evidence="4">2.4.1.131</ecNumber>
    </recommendedName>
    <alternativeName>
        <fullName evidence="12">Asparagine-linked glycosylation protein 11 homolog</fullName>
    </alternativeName>
</protein>
<dbReference type="InterPro" id="IPR001296">
    <property type="entry name" value="Glyco_trans_1"/>
</dbReference>
<keyword evidence="10" id="KW-1133">Transmembrane helix</keyword>
<comment type="subcellular location">
    <subcellularLocation>
        <location evidence="1">Endoplasmic reticulum membrane</location>
        <topology evidence="1">Single-pass membrane protein</topology>
    </subcellularLocation>
</comment>
<sequence>MPSSITHSRKCDRPPLRFVIFTGDKEDAEVILKNVKERFNLDVSSKSLECIRLRTRPLLEASMYPYCTLLLQMLAGFIVGMEALLKCNPEVFIDTMGYPMTLPVFRWIAGARVGCYVHYPTISSDMIEGVRSRKPAFNNPEWIARSNFSTTLKVLYYRLCTIIYRVCGISSEAVMVNGSWTKNHIVNLWKIPARTFLVYPPCDVDFFMKRNSNAESLLQEEKFVQILSVSQIRPEKNHELQLRVFSKVKEWALDSRQDLKFHFVICGGCRNEEDNARVKELKIHAEALGLTADDLEWALNVPVERLSGLAETFVFVFLYFNLLSALLPLFPQRSLIGIHTMNNEHFGISVVEGLAAGLIMVAHNSGGPKMDIITESKDPKLGFLSSSAEEYLDSIQRILKLTSEERNSMRKAAKSHIMRFTEKEFDSSWNNSILTLIP</sequence>
<dbReference type="OrthoDB" id="2276068at2759"/>
<evidence type="ECO:0000256" key="12">
    <source>
        <dbReference type="ARBA" id="ARBA00032517"/>
    </source>
</evidence>
<evidence type="ECO:0000256" key="1">
    <source>
        <dbReference type="ARBA" id="ARBA00004389"/>
    </source>
</evidence>
<evidence type="ECO:0000256" key="5">
    <source>
        <dbReference type="ARBA" id="ARBA00022018"/>
    </source>
</evidence>
<keyword evidence="18" id="KW-1185">Reference proteome</keyword>
<dbReference type="PANTHER" id="PTHR45919:SF1">
    <property type="entry name" value="GDP-MAN:MAN(3)GLCNAC(2)-PP-DOL ALPHA-1,2-MANNOSYLTRANSFERASE"/>
    <property type="match status" value="1"/>
</dbReference>
<keyword evidence="8" id="KW-0812">Transmembrane</keyword>
<evidence type="ECO:0000259" key="16">
    <source>
        <dbReference type="Pfam" id="PF15924"/>
    </source>
</evidence>
<evidence type="ECO:0000313" key="18">
    <source>
        <dbReference type="Proteomes" id="UP000274131"/>
    </source>
</evidence>
<evidence type="ECO:0000256" key="8">
    <source>
        <dbReference type="ARBA" id="ARBA00022692"/>
    </source>
</evidence>
<comment type="similarity">
    <text evidence="3">Belongs to the glycosyltransferase group 1 family. Glycosyltransferase 4 subfamily.</text>
</comment>
<evidence type="ECO:0000256" key="7">
    <source>
        <dbReference type="ARBA" id="ARBA00022679"/>
    </source>
</evidence>
<evidence type="ECO:0000256" key="10">
    <source>
        <dbReference type="ARBA" id="ARBA00022989"/>
    </source>
</evidence>
<dbReference type="Pfam" id="PF00534">
    <property type="entry name" value="Glycos_transf_1"/>
    <property type="match status" value="1"/>
</dbReference>
<dbReference type="EC" id="2.4.1.131" evidence="4"/>
<evidence type="ECO:0000256" key="14">
    <source>
        <dbReference type="ARBA" id="ARBA00045128"/>
    </source>
</evidence>
<evidence type="ECO:0000259" key="15">
    <source>
        <dbReference type="Pfam" id="PF00534"/>
    </source>
</evidence>
<dbReference type="InterPro" id="IPR031814">
    <property type="entry name" value="ALG11_N"/>
</dbReference>
<keyword evidence="9" id="KW-0256">Endoplasmic reticulum</keyword>
<evidence type="ECO:0000256" key="6">
    <source>
        <dbReference type="ARBA" id="ARBA00022676"/>
    </source>
</evidence>
<feature type="domain" description="Glycosyl transferase family 1" evidence="15">
    <location>
        <begin position="213"/>
        <end position="415"/>
    </location>
</feature>
<evidence type="ECO:0000256" key="4">
    <source>
        <dbReference type="ARBA" id="ARBA00012645"/>
    </source>
</evidence>
<dbReference type="Gene3D" id="3.40.50.2000">
    <property type="entry name" value="Glycogen Phosphorylase B"/>
    <property type="match status" value="1"/>
</dbReference>
<reference evidence="17 18" key="2">
    <citation type="submission" date="2018-10" db="EMBL/GenBank/DDBJ databases">
        <authorList>
            <consortium name="Pathogen Informatics"/>
        </authorList>
    </citation>
    <scope>NUCLEOTIDE SEQUENCE [LARGE SCALE GENOMIC DNA]</scope>
</reference>
<dbReference type="Proteomes" id="UP000274131">
    <property type="component" value="Unassembled WGS sequence"/>
</dbReference>
<dbReference type="Pfam" id="PF15924">
    <property type="entry name" value="ALG11_N"/>
    <property type="match status" value="1"/>
</dbReference>
<dbReference type="PANTHER" id="PTHR45919">
    <property type="entry name" value="GDP-MAN:MAN(3)GLCNAC(2)-PP-DOL ALPHA-1,2-MANNOSYLTRANSFERASE"/>
    <property type="match status" value="1"/>
</dbReference>
<gene>
    <name evidence="17" type="ORF">EVEC_LOCUS6415</name>
</gene>
<comment type="catalytic activity">
    <reaction evidence="13">
        <text>an alpha-D-Man-(1-&gt;3)-[alpha-D-Man-(1-&gt;6)]-beta-D-Man-(1-&gt;4)-beta-D-GlcNAc-(1-&gt;4)-alpha-D-GlcNAc-diphospho-di-trans,poly-cis-dolichol + 2 GDP-alpha-D-mannose = an alpha-D-Man-(1-&gt;2)-alpha-D-Man-(1-&gt;2)-alpha-D-Man-(1-&gt;3)-[alpha-D-Man-(1-&gt;6)]-beta-D-Man-(1-&gt;4)-beta-D-GlcNAc-(1-&gt;4)-alpha-D-GlcNAc-diphospho-di-trans,poly-cis-dolichol + 2 GDP + 2 H(+)</text>
        <dbReference type="Rhea" id="RHEA:29523"/>
        <dbReference type="Rhea" id="RHEA-COMP:19515"/>
        <dbReference type="Rhea" id="RHEA-COMP:19516"/>
        <dbReference type="ChEBI" id="CHEBI:15378"/>
        <dbReference type="ChEBI" id="CHEBI:57527"/>
        <dbReference type="ChEBI" id="CHEBI:58189"/>
        <dbReference type="ChEBI" id="CHEBI:132511"/>
        <dbReference type="ChEBI" id="CHEBI:132515"/>
        <dbReference type="EC" id="2.4.1.131"/>
    </reaction>
    <physiologicalReaction direction="left-to-right" evidence="13">
        <dbReference type="Rhea" id="RHEA:29524"/>
    </physiologicalReaction>
</comment>
<evidence type="ECO:0000256" key="11">
    <source>
        <dbReference type="ARBA" id="ARBA00023136"/>
    </source>
</evidence>
<keyword evidence="6" id="KW-0328">Glycosyltransferase</keyword>
<dbReference type="SUPFAM" id="SSF53756">
    <property type="entry name" value="UDP-Glycosyltransferase/glycogen phosphorylase"/>
    <property type="match status" value="1"/>
</dbReference>
<evidence type="ECO:0000256" key="13">
    <source>
        <dbReference type="ARBA" id="ARBA00045065"/>
    </source>
</evidence>
<keyword evidence="11" id="KW-0472">Membrane</keyword>
<accession>A0A158QAU2</accession>
<dbReference type="EMBL" id="UXUI01008501">
    <property type="protein sequence ID" value="VDD91664.1"/>
    <property type="molecule type" value="Genomic_DNA"/>
</dbReference>
<keyword evidence="7" id="KW-0808">Transferase</keyword>
<evidence type="ECO:0000256" key="3">
    <source>
        <dbReference type="ARBA" id="ARBA00009481"/>
    </source>
</evidence>
<evidence type="ECO:0000313" key="17">
    <source>
        <dbReference type="EMBL" id="VDD91664.1"/>
    </source>
</evidence>
<dbReference type="WBParaSite" id="EVEC_0000686701-mRNA-1">
    <property type="protein sequence ID" value="EVEC_0000686701-mRNA-1"/>
    <property type="gene ID" value="EVEC_0000686701"/>
</dbReference>
<proteinExistence type="inferred from homology"/>
<evidence type="ECO:0000256" key="9">
    <source>
        <dbReference type="ARBA" id="ARBA00022824"/>
    </source>
</evidence>
<dbReference type="GO" id="GO:0005789">
    <property type="term" value="C:endoplasmic reticulum membrane"/>
    <property type="evidence" value="ECO:0007669"/>
    <property type="project" value="UniProtKB-SubCell"/>
</dbReference>
<evidence type="ECO:0000313" key="19">
    <source>
        <dbReference type="WBParaSite" id="EVEC_0000686701-mRNA-1"/>
    </source>
</evidence>
<dbReference type="GO" id="GO:0006487">
    <property type="term" value="P:protein N-linked glycosylation"/>
    <property type="evidence" value="ECO:0007669"/>
    <property type="project" value="TreeGrafter"/>
</dbReference>
<dbReference type="STRING" id="51028.A0A158QAU2"/>
<comment type="pathway">
    <text evidence="2">Protein modification; protein glycosylation.</text>
</comment>
<dbReference type="GO" id="GO:0004377">
    <property type="term" value="F:GDP-Man:Man(3)GlcNAc(2)-PP-Dol alpha-1,2-mannosyltransferase activity"/>
    <property type="evidence" value="ECO:0007669"/>
    <property type="project" value="UniProtKB-EC"/>
</dbReference>
<dbReference type="AlphaFoldDB" id="A0A158QAU2"/>
<organism evidence="19">
    <name type="scientific">Enterobius vermicularis</name>
    <name type="common">Human pinworm</name>
    <dbReference type="NCBI Taxonomy" id="51028"/>
    <lineage>
        <taxon>Eukaryota</taxon>
        <taxon>Metazoa</taxon>
        <taxon>Ecdysozoa</taxon>
        <taxon>Nematoda</taxon>
        <taxon>Chromadorea</taxon>
        <taxon>Rhabditida</taxon>
        <taxon>Spirurina</taxon>
        <taxon>Oxyuridomorpha</taxon>
        <taxon>Oxyuroidea</taxon>
        <taxon>Oxyuridae</taxon>
        <taxon>Enterobius</taxon>
    </lineage>
</organism>
<reference evidence="19" key="1">
    <citation type="submission" date="2016-04" db="UniProtKB">
        <authorList>
            <consortium name="WormBaseParasite"/>
        </authorList>
    </citation>
    <scope>IDENTIFICATION</scope>
</reference>
<feature type="domain" description="ALG11 mannosyltransferase N-terminal" evidence="16">
    <location>
        <begin position="14"/>
        <end position="189"/>
    </location>
</feature>
<comment type="function">
    <text evidence="14">GDP-Man:Man(3)GlcNAc(2)-PP-Dol alpha-1,2-mannosyltransferase that operates in the biosynthetic pathway of dolichol-linked oligosaccharides, the glycan precursors employed in protein asparagine (N)-glycosylation. The assembly of dolichol-linked oligosaccharides begins on the cytosolic side of the endoplasmic reticulum membrane and finishes in its lumen. The sequential addition of sugars to dolichol pyrophosphate produces dolichol-linked oligosaccharides containing fourteen sugars, including two GlcNAcs, nine mannoses and three glucoses. Once assembled, the oligosaccharide is transferred from the lipid to nascent proteins by oligosaccharyltransferases. Catalyzes, on the cytoplasmic face of the endoplasmic reticulum, the addition of the fourth and fifth mannose residues to the dolichol-linked oligosaccharide chain, to produce Man(5)GlcNAc(2)-PP-dolichol core oligosaccharide. Man(5)GlcNAc(2)-PP-dolichol is a substrate for ALG3, the following enzyme in the biosynthetic pathway.</text>
</comment>
<name>A0A158QAU2_ENTVE</name>
<evidence type="ECO:0000256" key="2">
    <source>
        <dbReference type="ARBA" id="ARBA00004922"/>
    </source>
</evidence>